<dbReference type="InterPro" id="IPR045214">
    <property type="entry name" value="Surf1/Surf4"/>
</dbReference>
<feature type="transmembrane region" description="Helical" evidence="6">
    <location>
        <begin position="227"/>
        <end position="249"/>
    </location>
</feature>
<dbReference type="Proteomes" id="UP000559987">
    <property type="component" value="Unassembled WGS sequence"/>
</dbReference>
<proteinExistence type="inferred from homology"/>
<evidence type="ECO:0000256" key="1">
    <source>
        <dbReference type="ARBA" id="ARBA00004370"/>
    </source>
</evidence>
<protein>
    <recommendedName>
        <fullName evidence="6">SURF1-like protein</fullName>
    </recommendedName>
</protein>
<dbReference type="PANTHER" id="PTHR23427">
    <property type="entry name" value="SURFEIT LOCUS PROTEIN"/>
    <property type="match status" value="1"/>
</dbReference>
<accession>A0A839USV1</accession>
<sequence>MPIPSEFSAPKSHDAFHWQPNWWVIIFGLVFLPILLSLAHWQWQRGIEKSIQLSEIQTRLSAPVQSIDKMTPEQLATLPAYTRVVFTGSADNERVLLVDNRTFQGRFGYQVAQIAKHDAGWILISRGWQAGSLRRSERPTITPLKANGQFSGRVVFRSEHPLLSNSPLDSDFPMRFNQLDLSSLSDHLGVEIIQWIELDVESYGALTVSWADVNVSPAKHYGYAVQWLCMAIALLILLLFANSNIAAVFRKKTPKNAVKSDNE</sequence>
<evidence type="ECO:0000313" key="7">
    <source>
        <dbReference type="EMBL" id="MBB3169791.1"/>
    </source>
</evidence>
<evidence type="ECO:0000313" key="8">
    <source>
        <dbReference type="Proteomes" id="UP000559987"/>
    </source>
</evidence>
<dbReference type="InterPro" id="IPR002994">
    <property type="entry name" value="Surf1/Shy1"/>
</dbReference>
<dbReference type="RefSeq" id="WP_183911279.1">
    <property type="nucleotide sequence ID" value="NZ_JACHXZ010000004.1"/>
</dbReference>
<keyword evidence="3 6" id="KW-0812">Transmembrane</keyword>
<dbReference type="GO" id="GO:0005886">
    <property type="term" value="C:plasma membrane"/>
    <property type="evidence" value="ECO:0007669"/>
    <property type="project" value="UniProtKB-SubCell"/>
</dbReference>
<reference evidence="7 8" key="1">
    <citation type="submission" date="2020-08" db="EMBL/GenBank/DDBJ databases">
        <title>Genomic Encyclopedia of Type Strains, Phase III (KMG-III): the genomes of soil and plant-associated and newly described type strains.</title>
        <authorList>
            <person name="Whitman W."/>
        </authorList>
    </citation>
    <scope>NUCLEOTIDE SEQUENCE [LARGE SCALE GENOMIC DNA]</scope>
    <source>
        <strain evidence="7 8">CECT 8571</strain>
    </source>
</reference>
<organism evidence="7 8">
    <name type="scientific">Simiduia aestuariiviva</name>
    <dbReference type="NCBI Taxonomy" id="1510459"/>
    <lineage>
        <taxon>Bacteria</taxon>
        <taxon>Pseudomonadati</taxon>
        <taxon>Pseudomonadota</taxon>
        <taxon>Gammaproteobacteria</taxon>
        <taxon>Cellvibrionales</taxon>
        <taxon>Cellvibrionaceae</taxon>
        <taxon>Simiduia</taxon>
    </lineage>
</organism>
<dbReference type="PANTHER" id="PTHR23427:SF2">
    <property type="entry name" value="SURFEIT LOCUS PROTEIN 1"/>
    <property type="match status" value="1"/>
</dbReference>
<evidence type="ECO:0000256" key="2">
    <source>
        <dbReference type="ARBA" id="ARBA00007165"/>
    </source>
</evidence>
<comment type="subcellular location">
    <subcellularLocation>
        <location evidence="6">Cell membrane</location>
        <topology evidence="6">Multi-pass membrane protein</topology>
    </subcellularLocation>
    <subcellularLocation>
        <location evidence="1">Membrane</location>
    </subcellularLocation>
</comment>
<dbReference type="Pfam" id="PF02104">
    <property type="entry name" value="SURF1"/>
    <property type="match status" value="1"/>
</dbReference>
<dbReference type="EMBL" id="JACHXZ010000004">
    <property type="protein sequence ID" value="MBB3169791.1"/>
    <property type="molecule type" value="Genomic_DNA"/>
</dbReference>
<dbReference type="AlphaFoldDB" id="A0A839USV1"/>
<keyword evidence="6" id="KW-1003">Cell membrane</keyword>
<dbReference type="CDD" id="cd06662">
    <property type="entry name" value="SURF1"/>
    <property type="match status" value="1"/>
</dbReference>
<evidence type="ECO:0000256" key="3">
    <source>
        <dbReference type="ARBA" id="ARBA00022692"/>
    </source>
</evidence>
<keyword evidence="5 6" id="KW-0472">Membrane</keyword>
<comment type="similarity">
    <text evidence="2 6">Belongs to the SURF1 family.</text>
</comment>
<dbReference type="PROSITE" id="PS50895">
    <property type="entry name" value="SURF1"/>
    <property type="match status" value="1"/>
</dbReference>
<keyword evidence="8" id="KW-1185">Reference proteome</keyword>
<comment type="caution">
    <text evidence="7">The sequence shown here is derived from an EMBL/GenBank/DDBJ whole genome shotgun (WGS) entry which is preliminary data.</text>
</comment>
<keyword evidence="4 6" id="KW-1133">Transmembrane helix</keyword>
<name>A0A839USV1_9GAMM</name>
<evidence type="ECO:0000256" key="6">
    <source>
        <dbReference type="RuleBase" id="RU363076"/>
    </source>
</evidence>
<evidence type="ECO:0000256" key="4">
    <source>
        <dbReference type="ARBA" id="ARBA00022989"/>
    </source>
</evidence>
<gene>
    <name evidence="7" type="ORF">FHS30_003004</name>
</gene>
<evidence type="ECO:0000256" key="5">
    <source>
        <dbReference type="ARBA" id="ARBA00023136"/>
    </source>
</evidence>
<feature type="transmembrane region" description="Helical" evidence="6">
    <location>
        <begin position="20"/>
        <end position="41"/>
    </location>
</feature>